<dbReference type="InterPro" id="IPR011141">
    <property type="entry name" value="Polyketide_synthase_type-III"/>
</dbReference>
<dbReference type="PANTHER" id="PTHR11877">
    <property type="entry name" value="HYDROXYMETHYLGLUTARYL-COA SYNTHASE"/>
    <property type="match status" value="1"/>
</dbReference>
<evidence type="ECO:0000259" key="5">
    <source>
        <dbReference type="Pfam" id="PF00195"/>
    </source>
</evidence>
<dbReference type="Proteomes" id="UP001596139">
    <property type="component" value="Unassembled WGS sequence"/>
</dbReference>
<reference evidence="8" key="1">
    <citation type="journal article" date="2019" name="Int. J. Syst. Evol. Microbiol.">
        <title>The Global Catalogue of Microorganisms (GCM) 10K type strain sequencing project: providing services to taxonomists for standard genome sequencing and annotation.</title>
        <authorList>
            <consortium name="The Broad Institute Genomics Platform"/>
            <consortium name="The Broad Institute Genome Sequencing Center for Infectious Disease"/>
            <person name="Wu L."/>
            <person name="Ma J."/>
        </authorList>
    </citation>
    <scope>NUCLEOTIDE SEQUENCE [LARGE SCALE GENOMIC DNA]</scope>
    <source>
        <strain evidence="8">CGMCC 1.15180</strain>
    </source>
</reference>
<evidence type="ECO:0000256" key="2">
    <source>
        <dbReference type="ARBA" id="ARBA00022679"/>
    </source>
</evidence>
<evidence type="ECO:0000259" key="6">
    <source>
        <dbReference type="Pfam" id="PF02797"/>
    </source>
</evidence>
<evidence type="ECO:0000313" key="8">
    <source>
        <dbReference type="Proteomes" id="UP001596139"/>
    </source>
</evidence>
<proteinExistence type="inferred from homology"/>
<keyword evidence="3" id="KW-0012">Acyltransferase</keyword>
<accession>A0ABW1MR62</accession>
<dbReference type="Pfam" id="PF00195">
    <property type="entry name" value="Chal_sti_synt_N"/>
    <property type="match status" value="1"/>
</dbReference>
<dbReference type="PROSITE" id="PS00441">
    <property type="entry name" value="CHALCONE_SYNTH"/>
    <property type="match status" value="1"/>
</dbReference>
<evidence type="ECO:0000256" key="1">
    <source>
        <dbReference type="ARBA" id="ARBA00005531"/>
    </source>
</evidence>
<dbReference type="SUPFAM" id="SSF53901">
    <property type="entry name" value="Thiolase-like"/>
    <property type="match status" value="1"/>
</dbReference>
<dbReference type="InterPro" id="IPR016039">
    <property type="entry name" value="Thiolase-like"/>
</dbReference>
<dbReference type="InterPro" id="IPR012328">
    <property type="entry name" value="Chalcone/stilbene_synt_C"/>
</dbReference>
<sequence>MRPPSGSVPTRPRRTGSGPAVLAAEVVTPPYRYRQEEITSAFAEACLAHDRPARQVLEKISANAGVRTRHMALPLEEYRKLDGFTAANEVWRTTALDLGERALRGALETAGILPEEVDVVVSTTVTGLTVPSLEARLVQRLGLRADVKRIPLFGLGCAAGAAGVARMHDYLRGFPDQVAVLLSVELCSLTVQRTDASTANLVALSLFGDGAAAVVAVGERRAEGLSGTSGPLGPEIVATRSRLYPDSEDVMGWRIGAHGFGIVLSPDVATVAEEQLPKDVHAFLDDHGLTPESLTTWICHPGGPKVIQAVERAFGLPPDALAHTRDSLARRGNLSSASVLDVLRRTMAAPPPAGSWGLLTAMGPGFASELVLLRW</sequence>
<dbReference type="EMBL" id="JBHSPX010000008">
    <property type="protein sequence ID" value="MFC6066334.1"/>
    <property type="molecule type" value="Genomic_DNA"/>
</dbReference>
<evidence type="ECO:0000313" key="7">
    <source>
        <dbReference type="EMBL" id="MFC6066334.1"/>
    </source>
</evidence>
<keyword evidence="2" id="KW-0808">Transferase</keyword>
<dbReference type="PIRSF" id="PIRSF000451">
    <property type="entry name" value="PKS_III"/>
    <property type="match status" value="1"/>
</dbReference>
<feature type="domain" description="Chalcone/stilbene synthase N-terminal" evidence="5">
    <location>
        <begin position="16"/>
        <end position="215"/>
    </location>
</feature>
<dbReference type="InterPro" id="IPR001099">
    <property type="entry name" value="Chalcone/stilbene_synt_N"/>
</dbReference>
<dbReference type="InterPro" id="IPR018088">
    <property type="entry name" value="Chalcone/stilbene_synthase_AS"/>
</dbReference>
<keyword evidence="8" id="KW-1185">Reference proteome</keyword>
<dbReference type="Gene3D" id="3.40.47.10">
    <property type="match status" value="2"/>
</dbReference>
<evidence type="ECO:0000256" key="3">
    <source>
        <dbReference type="ARBA" id="ARBA00023315"/>
    </source>
</evidence>
<organism evidence="7 8">
    <name type="scientific">Streptomyces ochraceiscleroticus</name>
    <dbReference type="NCBI Taxonomy" id="47761"/>
    <lineage>
        <taxon>Bacteria</taxon>
        <taxon>Bacillati</taxon>
        <taxon>Actinomycetota</taxon>
        <taxon>Actinomycetes</taxon>
        <taxon>Kitasatosporales</taxon>
        <taxon>Streptomycetaceae</taxon>
        <taxon>Streptomyces</taxon>
    </lineage>
</organism>
<dbReference type="CDD" id="cd00831">
    <property type="entry name" value="CHS_like"/>
    <property type="match status" value="1"/>
</dbReference>
<dbReference type="RefSeq" id="WP_031060501.1">
    <property type="nucleotide sequence ID" value="NZ_JBHSPX010000008.1"/>
</dbReference>
<protein>
    <submittedName>
        <fullName evidence="7">Type III polyketide synthase</fullName>
    </submittedName>
</protein>
<comment type="caution">
    <text evidence="7">The sequence shown here is derived from an EMBL/GenBank/DDBJ whole genome shotgun (WGS) entry which is preliminary data.</text>
</comment>
<name>A0ABW1MR62_9ACTN</name>
<feature type="region of interest" description="Disordered" evidence="4">
    <location>
        <begin position="1"/>
        <end position="20"/>
    </location>
</feature>
<dbReference type="Pfam" id="PF02797">
    <property type="entry name" value="Chal_sti_synt_C"/>
    <property type="match status" value="1"/>
</dbReference>
<comment type="similarity">
    <text evidence="1">Belongs to the thiolase-like superfamily. Chalcone/stilbene synthases family.</text>
</comment>
<feature type="domain" description="Chalcone/stilbene synthase C-terminal" evidence="6">
    <location>
        <begin position="236"/>
        <end position="374"/>
    </location>
</feature>
<evidence type="ECO:0000256" key="4">
    <source>
        <dbReference type="SAM" id="MobiDB-lite"/>
    </source>
</evidence>
<gene>
    <name evidence="7" type="ORF">ACFP4F_27850</name>
</gene>
<dbReference type="PANTHER" id="PTHR11877:SF99">
    <property type="entry name" value="1,3,6,8-TETRAHYDROXYNAPHTHALENE SYNTHASE"/>
    <property type="match status" value="1"/>
</dbReference>